<comment type="subcellular location">
    <subcellularLocation>
        <location evidence="1">Cell membrane</location>
        <topology evidence="1">Single-pass type II membrane protein</topology>
    </subcellularLocation>
</comment>
<keyword evidence="6 12" id="KW-1133">Transmembrane helix</keyword>
<dbReference type="Pfam" id="PF03816">
    <property type="entry name" value="LytR_cpsA_psr"/>
    <property type="match status" value="1"/>
</dbReference>
<feature type="domain" description="Cell envelope-related transcriptional attenuator" evidence="13">
    <location>
        <begin position="92"/>
        <end position="235"/>
    </location>
</feature>
<comment type="caution">
    <text evidence="14">The sequence shown here is derived from an EMBL/GenBank/DDBJ whole genome shotgun (WGS) entry which is preliminary data.</text>
</comment>
<comment type="similarity">
    <text evidence="2">Belongs to the LytR/CpsA/Psr (LCP) family.</text>
</comment>
<dbReference type="NCBIfam" id="TIGR00350">
    <property type="entry name" value="lytR_cpsA_psr"/>
    <property type="match status" value="1"/>
</dbReference>
<keyword evidence="15" id="KW-1185">Reference proteome</keyword>
<keyword evidence="9" id="KW-0804">Transcription</keyword>
<dbReference type="PANTHER" id="PTHR33392">
    <property type="entry name" value="POLYISOPRENYL-TEICHOIC ACID--PEPTIDOGLYCAN TEICHOIC ACID TRANSFERASE TAGU"/>
    <property type="match status" value="1"/>
</dbReference>
<evidence type="ECO:0000256" key="7">
    <source>
        <dbReference type="ARBA" id="ARBA00023015"/>
    </source>
</evidence>
<dbReference type="EMBL" id="JBHRVQ010000001">
    <property type="protein sequence ID" value="MFC3388341.1"/>
    <property type="molecule type" value="Genomic_DNA"/>
</dbReference>
<keyword evidence="8 12" id="KW-0472">Membrane</keyword>
<protein>
    <recommendedName>
        <fullName evidence="11">Regulatory protein MsrR</fullName>
    </recommendedName>
</protein>
<evidence type="ECO:0000256" key="10">
    <source>
        <dbReference type="ARBA" id="ARBA00037178"/>
    </source>
</evidence>
<organism evidence="14 15">
    <name type="scientific">Salinicoccus sesuvii</name>
    <dbReference type="NCBI Taxonomy" id="868281"/>
    <lineage>
        <taxon>Bacteria</taxon>
        <taxon>Bacillati</taxon>
        <taxon>Bacillota</taxon>
        <taxon>Bacilli</taxon>
        <taxon>Bacillales</taxon>
        <taxon>Staphylococcaceae</taxon>
        <taxon>Salinicoccus</taxon>
    </lineage>
</organism>
<evidence type="ECO:0000256" key="4">
    <source>
        <dbReference type="ARBA" id="ARBA00022692"/>
    </source>
</evidence>
<evidence type="ECO:0000313" key="15">
    <source>
        <dbReference type="Proteomes" id="UP001595637"/>
    </source>
</evidence>
<dbReference type="InterPro" id="IPR050922">
    <property type="entry name" value="LytR/CpsA/Psr_CW_biosynth"/>
</dbReference>
<keyword evidence="5" id="KW-0735">Signal-anchor</keyword>
<evidence type="ECO:0000259" key="13">
    <source>
        <dbReference type="Pfam" id="PF03816"/>
    </source>
</evidence>
<evidence type="ECO:0000256" key="1">
    <source>
        <dbReference type="ARBA" id="ARBA00004401"/>
    </source>
</evidence>
<gene>
    <name evidence="14" type="ORF">ACFOEO_07145</name>
</gene>
<dbReference type="PANTHER" id="PTHR33392:SF8">
    <property type="entry name" value="REGULATORY PROTEIN MSRR"/>
    <property type="match status" value="1"/>
</dbReference>
<dbReference type="Proteomes" id="UP001595637">
    <property type="component" value="Unassembled WGS sequence"/>
</dbReference>
<evidence type="ECO:0000256" key="12">
    <source>
        <dbReference type="SAM" id="Phobius"/>
    </source>
</evidence>
<comment type="function">
    <text evidence="10">Involved in SarA attenuation. Affects resistance to oxacillin and teicoplanin, as well as the synthesis of virulence factors.</text>
</comment>
<evidence type="ECO:0000256" key="9">
    <source>
        <dbReference type="ARBA" id="ARBA00023163"/>
    </source>
</evidence>
<dbReference type="InterPro" id="IPR004474">
    <property type="entry name" value="LytR_CpsA_psr"/>
</dbReference>
<evidence type="ECO:0000256" key="6">
    <source>
        <dbReference type="ARBA" id="ARBA00022989"/>
    </source>
</evidence>
<evidence type="ECO:0000313" key="14">
    <source>
        <dbReference type="EMBL" id="MFC3388341.1"/>
    </source>
</evidence>
<dbReference type="RefSeq" id="WP_380653673.1">
    <property type="nucleotide sequence ID" value="NZ_JBHRVQ010000001.1"/>
</dbReference>
<evidence type="ECO:0000256" key="3">
    <source>
        <dbReference type="ARBA" id="ARBA00022475"/>
    </source>
</evidence>
<evidence type="ECO:0000256" key="2">
    <source>
        <dbReference type="ARBA" id="ARBA00006068"/>
    </source>
</evidence>
<proteinExistence type="inferred from homology"/>
<reference evidence="15" key="1">
    <citation type="journal article" date="2019" name="Int. J. Syst. Evol. Microbiol.">
        <title>The Global Catalogue of Microorganisms (GCM) 10K type strain sequencing project: providing services to taxonomists for standard genome sequencing and annotation.</title>
        <authorList>
            <consortium name="The Broad Institute Genomics Platform"/>
            <consortium name="The Broad Institute Genome Sequencing Center for Infectious Disease"/>
            <person name="Wu L."/>
            <person name="Ma J."/>
        </authorList>
    </citation>
    <scope>NUCLEOTIDE SEQUENCE [LARGE SCALE GENOMIC DNA]</scope>
    <source>
        <strain evidence="15">CCM 7756</strain>
    </source>
</reference>
<keyword evidence="7" id="KW-0805">Transcription regulation</keyword>
<evidence type="ECO:0000256" key="8">
    <source>
        <dbReference type="ARBA" id="ARBA00023136"/>
    </source>
</evidence>
<evidence type="ECO:0000256" key="5">
    <source>
        <dbReference type="ARBA" id="ARBA00022968"/>
    </source>
</evidence>
<evidence type="ECO:0000256" key="11">
    <source>
        <dbReference type="ARBA" id="ARBA00040752"/>
    </source>
</evidence>
<sequence>MDNEYRRSDRPEHNQVKKKKRIRKRALIPIILLVSLIVLALYAFFSYQSGLGIAQENGVEQETYEFNSEDNNNGKKNILLLGADREEDGAQRTDVIMIAQYDFMNKEMKLVSLMRDIYVDIPGYQNYKINSVYSLGGVELLRQTIEQNFGIEVEEYAVIDYQAFESVVDVINKNGITIDVEKDMSEKIDADLKQGEQQLNGKDLLDYARFRQDEEGDFGRVRRQQQVINALKDEALSVGNVLKLPKITGTAVGHINTSMSNGELYRMMASFLVRSDKNIETLTLPIEHTYQFVDVPHAGNVIDLDFETNSQYVHDFLEGNLEDPEALEPEAENTTTDQ</sequence>
<accession>A0ABV7N5H5</accession>
<name>A0ABV7N5H5_9STAP</name>
<keyword evidence="4 12" id="KW-0812">Transmembrane</keyword>
<keyword evidence="3" id="KW-1003">Cell membrane</keyword>
<feature type="transmembrane region" description="Helical" evidence="12">
    <location>
        <begin position="26"/>
        <end position="45"/>
    </location>
</feature>
<dbReference type="Gene3D" id="3.40.630.190">
    <property type="entry name" value="LCP protein"/>
    <property type="match status" value="1"/>
</dbReference>